<dbReference type="Proteomes" id="UP000215914">
    <property type="component" value="Unassembled WGS sequence"/>
</dbReference>
<protein>
    <submittedName>
        <fullName evidence="1">Uncharacterized protein</fullName>
    </submittedName>
</protein>
<dbReference type="EMBL" id="MNCJ02000317">
    <property type="protein sequence ID" value="KAF5818368.1"/>
    <property type="molecule type" value="Genomic_DNA"/>
</dbReference>
<comment type="caution">
    <text evidence="1">The sequence shown here is derived from an EMBL/GenBank/DDBJ whole genome shotgun (WGS) entry which is preliminary data.</text>
</comment>
<evidence type="ECO:0000313" key="1">
    <source>
        <dbReference type="EMBL" id="KAF5818368.1"/>
    </source>
</evidence>
<reference evidence="1" key="1">
    <citation type="journal article" date="2017" name="Nature">
        <title>The sunflower genome provides insights into oil metabolism, flowering and Asterid evolution.</title>
        <authorList>
            <person name="Badouin H."/>
            <person name="Gouzy J."/>
            <person name="Grassa C.J."/>
            <person name="Murat F."/>
            <person name="Staton S.E."/>
            <person name="Cottret L."/>
            <person name="Lelandais-Briere C."/>
            <person name="Owens G.L."/>
            <person name="Carrere S."/>
            <person name="Mayjonade B."/>
            <person name="Legrand L."/>
            <person name="Gill N."/>
            <person name="Kane N.C."/>
            <person name="Bowers J.E."/>
            <person name="Hubner S."/>
            <person name="Bellec A."/>
            <person name="Berard A."/>
            <person name="Berges H."/>
            <person name="Blanchet N."/>
            <person name="Boniface M.C."/>
            <person name="Brunel D."/>
            <person name="Catrice O."/>
            <person name="Chaidir N."/>
            <person name="Claudel C."/>
            <person name="Donnadieu C."/>
            <person name="Faraut T."/>
            <person name="Fievet G."/>
            <person name="Helmstetter N."/>
            <person name="King M."/>
            <person name="Knapp S.J."/>
            <person name="Lai Z."/>
            <person name="Le Paslier M.C."/>
            <person name="Lippi Y."/>
            <person name="Lorenzon L."/>
            <person name="Mandel J.R."/>
            <person name="Marage G."/>
            <person name="Marchand G."/>
            <person name="Marquand E."/>
            <person name="Bret-Mestries E."/>
            <person name="Morien E."/>
            <person name="Nambeesan S."/>
            <person name="Nguyen T."/>
            <person name="Pegot-Espagnet P."/>
            <person name="Pouilly N."/>
            <person name="Raftis F."/>
            <person name="Sallet E."/>
            <person name="Schiex T."/>
            <person name="Thomas J."/>
            <person name="Vandecasteele C."/>
            <person name="Vares D."/>
            <person name="Vear F."/>
            <person name="Vautrin S."/>
            <person name="Crespi M."/>
            <person name="Mangin B."/>
            <person name="Burke J.M."/>
            <person name="Salse J."/>
            <person name="Munos S."/>
            <person name="Vincourt P."/>
            <person name="Rieseberg L.H."/>
            <person name="Langlade N.B."/>
        </authorList>
    </citation>
    <scope>NUCLEOTIDE SEQUENCE</scope>
    <source>
        <tissue evidence="1">Leaves</tissue>
    </source>
</reference>
<organism evidence="1 2">
    <name type="scientific">Helianthus annuus</name>
    <name type="common">Common sunflower</name>
    <dbReference type="NCBI Taxonomy" id="4232"/>
    <lineage>
        <taxon>Eukaryota</taxon>
        <taxon>Viridiplantae</taxon>
        <taxon>Streptophyta</taxon>
        <taxon>Embryophyta</taxon>
        <taxon>Tracheophyta</taxon>
        <taxon>Spermatophyta</taxon>
        <taxon>Magnoliopsida</taxon>
        <taxon>eudicotyledons</taxon>
        <taxon>Gunneridae</taxon>
        <taxon>Pentapetalae</taxon>
        <taxon>asterids</taxon>
        <taxon>campanulids</taxon>
        <taxon>Asterales</taxon>
        <taxon>Asteraceae</taxon>
        <taxon>Asteroideae</taxon>
        <taxon>Heliantheae alliance</taxon>
        <taxon>Heliantheae</taxon>
        <taxon>Helianthus</taxon>
    </lineage>
</organism>
<proteinExistence type="predicted"/>
<dbReference type="AlphaFoldDB" id="A0A9K3JMP0"/>
<name>A0A9K3JMP0_HELAN</name>
<reference evidence="1" key="2">
    <citation type="submission" date="2020-06" db="EMBL/GenBank/DDBJ databases">
        <title>Helianthus annuus Genome sequencing and assembly Release 2.</title>
        <authorList>
            <person name="Gouzy J."/>
            <person name="Langlade N."/>
            <person name="Munos S."/>
        </authorList>
    </citation>
    <scope>NUCLEOTIDE SEQUENCE</scope>
    <source>
        <tissue evidence="1">Leaves</tissue>
    </source>
</reference>
<evidence type="ECO:0000313" key="2">
    <source>
        <dbReference type="Proteomes" id="UP000215914"/>
    </source>
</evidence>
<keyword evidence="2" id="KW-1185">Reference proteome</keyword>
<sequence>MEWVSWDRVTTPWEAGGLELTPLLDVNTTLSTKCWWRYKREQNALWRRVVWAINCSCRNCSLLLVSNNIYGAWKLIAKLKNIVAGHNLSLGNLIKGDVGRGIVYDTALIHGCRKCRLKICSQTSFGWKKRYLDSRLL</sequence>
<gene>
    <name evidence="1" type="ORF">HanXRQr2_Chr02g0064341</name>
</gene>
<dbReference type="Gramene" id="mRNA:HanXRQr2_Chr02g0064341">
    <property type="protein sequence ID" value="CDS:HanXRQr2_Chr02g0064341.1"/>
    <property type="gene ID" value="HanXRQr2_Chr02g0064341"/>
</dbReference>
<accession>A0A9K3JMP0</accession>